<dbReference type="AlphaFoldDB" id="A0A564HF62"/>
<name>A0A564HF62_9ENTR</name>
<gene>
    <name evidence="2" type="ORF">SB6422_04224</name>
</gene>
<protein>
    <recommendedName>
        <fullName evidence="4">Lipoprotein</fullName>
    </recommendedName>
</protein>
<evidence type="ECO:0000256" key="1">
    <source>
        <dbReference type="SAM" id="SignalP"/>
    </source>
</evidence>
<dbReference type="PROSITE" id="PS51257">
    <property type="entry name" value="PROKAR_LIPOPROTEIN"/>
    <property type="match status" value="1"/>
</dbReference>
<reference evidence="2 3" key="1">
    <citation type="submission" date="2019-07" db="EMBL/GenBank/DDBJ databases">
        <authorList>
            <person name="Brisse S."/>
            <person name="Rodrigues C."/>
            <person name="Thorpe H."/>
        </authorList>
    </citation>
    <scope>NUCLEOTIDE SEQUENCE [LARGE SCALE GENOMIC DNA]</scope>
    <source>
        <strain evidence="2">SB6422</strain>
    </source>
</reference>
<accession>A0A564HF62</accession>
<feature type="signal peptide" evidence="1">
    <location>
        <begin position="1"/>
        <end position="23"/>
    </location>
</feature>
<sequence>MKSLNGIVLLTSLVLSGCNTSFAPPEPEFYTPPVVDSDIAKIRLIGSPMSYAIYNIDSSGNKTGGWVEKHDPYYNFTDGSTKDIGLPKVTGKLYKEKYFETYLKPDEVTLIYNSTTLCSVKVILIPEKNKIYEARISYTDKTGFCVLYLKEIVHDKYNNIYIERGIAK</sequence>
<dbReference type="RefSeq" id="WP_185930777.1">
    <property type="nucleotide sequence ID" value="NZ_CABGGW010000003.1"/>
</dbReference>
<dbReference type="Proteomes" id="UP000317374">
    <property type="component" value="Unassembled WGS sequence"/>
</dbReference>
<feature type="chain" id="PRO_5021988568" description="Lipoprotein" evidence="1">
    <location>
        <begin position="24"/>
        <end position="168"/>
    </location>
</feature>
<proteinExistence type="predicted"/>
<evidence type="ECO:0000313" key="2">
    <source>
        <dbReference type="EMBL" id="VUS32010.1"/>
    </source>
</evidence>
<evidence type="ECO:0008006" key="4">
    <source>
        <dbReference type="Google" id="ProtNLM"/>
    </source>
</evidence>
<organism evidence="2 3">
    <name type="scientific">Klebsiella huaxiensis</name>
    <dbReference type="NCBI Taxonomy" id="2153354"/>
    <lineage>
        <taxon>Bacteria</taxon>
        <taxon>Pseudomonadati</taxon>
        <taxon>Pseudomonadota</taxon>
        <taxon>Gammaproteobacteria</taxon>
        <taxon>Enterobacterales</taxon>
        <taxon>Enterobacteriaceae</taxon>
        <taxon>Klebsiella/Raoultella group</taxon>
        <taxon>Klebsiella</taxon>
    </lineage>
</organism>
<keyword evidence="1" id="KW-0732">Signal</keyword>
<dbReference type="EMBL" id="CABGGW010000003">
    <property type="protein sequence ID" value="VUS32010.1"/>
    <property type="molecule type" value="Genomic_DNA"/>
</dbReference>
<evidence type="ECO:0000313" key="3">
    <source>
        <dbReference type="Proteomes" id="UP000317374"/>
    </source>
</evidence>